<dbReference type="Pfam" id="PF12572">
    <property type="entry name" value="DUF3752"/>
    <property type="match status" value="1"/>
</dbReference>
<evidence type="ECO:0000256" key="1">
    <source>
        <dbReference type="SAM" id="MobiDB-lite"/>
    </source>
</evidence>
<dbReference type="PANTHER" id="PTHR46370">
    <property type="entry name" value="GPALPP MOTIFS-CONTAINING PROTEIN 1"/>
    <property type="match status" value="1"/>
</dbReference>
<feature type="region of interest" description="Disordered" evidence="1">
    <location>
        <begin position="1"/>
        <end position="297"/>
    </location>
</feature>
<feature type="compositionally biased region" description="Basic and acidic residues" evidence="1">
    <location>
        <begin position="214"/>
        <end position="227"/>
    </location>
</feature>
<dbReference type="Proteomes" id="UP000297245">
    <property type="component" value="Unassembled WGS sequence"/>
</dbReference>
<gene>
    <name evidence="3" type="ORF">K435DRAFT_722875</name>
</gene>
<feature type="compositionally biased region" description="Basic and acidic residues" evidence="1">
    <location>
        <begin position="134"/>
        <end position="170"/>
    </location>
</feature>
<name>A0A4S8M2M6_DENBC</name>
<keyword evidence="4" id="KW-1185">Reference proteome</keyword>
<dbReference type="PANTHER" id="PTHR46370:SF1">
    <property type="entry name" value="GPALPP MOTIFS-CONTAINING PROTEIN 1"/>
    <property type="match status" value="1"/>
</dbReference>
<feature type="compositionally biased region" description="Basic and acidic residues" evidence="1">
    <location>
        <begin position="246"/>
        <end position="265"/>
    </location>
</feature>
<dbReference type="AlphaFoldDB" id="A0A4S8M2M6"/>
<organism evidence="3 4">
    <name type="scientific">Dendrothele bispora (strain CBS 962.96)</name>
    <dbReference type="NCBI Taxonomy" id="1314807"/>
    <lineage>
        <taxon>Eukaryota</taxon>
        <taxon>Fungi</taxon>
        <taxon>Dikarya</taxon>
        <taxon>Basidiomycota</taxon>
        <taxon>Agaricomycotina</taxon>
        <taxon>Agaricomycetes</taxon>
        <taxon>Agaricomycetidae</taxon>
        <taxon>Agaricales</taxon>
        <taxon>Agaricales incertae sedis</taxon>
        <taxon>Dendrothele</taxon>
    </lineage>
</organism>
<dbReference type="InterPro" id="IPR046331">
    <property type="entry name" value="GPAM1-like"/>
</dbReference>
<evidence type="ECO:0000313" key="3">
    <source>
        <dbReference type="EMBL" id="THU96362.1"/>
    </source>
</evidence>
<evidence type="ECO:0000259" key="2">
    <source>
        <dbReference type="Pfam" id="PF12572"/>
    </source>
</evidence>
<dbReference type="InterPro" id="IPR022226">
    <property type="entry name" value="DUF3752"/>
</dbReference>
<protein>
    <recommendedName>
        <fullName evidence="2">DUF3752 domain-containing protein</fullName>
    </recommendedName>
</protein>
<accession>A0A4S8M2M6</accession>
<feature type="compositionally biased region" description="Low complexity" evidence="1">
    <location>
        <begin position="77"/>
        <end position="90"/>
    </location>
</feature>
<feature type="compositionally biased region" description="Acidic residues" evidence="1">
    <location>
        <begin position="53"/>
        <end position="64"/>
    </location>
</feature>
<evidence type="ECO:0000313" key="4">
    <source>
        <dbReference type="Proteomes" id="UP000297245"/>
    </source>
</evidence>
<dbReference type="EMBL" id="ML179179">
    <property type="protein sequence ID" value="THU96362.1"/>
    <property type="molecule type" value="Genomic_DNA"/>
</dbReference>
<reference evidence="3 4" key="1">
    <citation type="journal article" date="2019" name="Nat. Ecol. Evol.">
        <title>Megaphylogeny resolves global patterns of mushroom evolution.</title>
        <authorList>
            <person name="Varga T."/>
            <person name="Krizsan K."/>
            <person name="Foldi C."/>
            <person name="Dima B."/>
            <person name="Sanchez-Garcia M."/>
            <person name="Sanchez-Ramirez S."/>
            <person name="Szollosi G.J."/>
            <person name="Szarkandi J.G."/>
            <person name="Papp V."/>
            <person name="Albert L."/>
            <person name="Andreopoulos W."/>
            <person name="Angelini C."/>
            <person name="Antonin V."/>
            <person name="Barry K.W."/>
            <person name="Bougher N.L."/>
            <person name="Buchanan P."/>
            <person name="Buyck B."/>
            <person name="Bense V."/>
            <person name="Catcheside P."/>
            <person name="Chovatia M."/>
            <person name="Cooper J."/>
            <person name="Damon W."/>
            <person name="Desjardin D."/>
            <person name="Finy P."/>
            <person name="Geml J."/>
            <person name="Haridas S."/>
            <person name="Hughes K."/>
            <person name="Justo A."/>
            <person name="Karasinski D."/>
            <person name="Kautmanova I."/>
            <person name="Kiss B."/>
            <person name="Kocsube S."/>
            <person name="Kotiranta H."/>
            <person name="LaButti K.M."/>
            <person name="Lechner B.E."/>
            <person name="Liimatainen K."/>
            <person name="Lipzen A."/>
            <person name="Lukacs Z."/>
            <person name="Mihaltcheva S."/>
            <person name="Morgado L.N."/>
            <person name="Niskanen T."/>
            <person name="Noordeloos M.E."/>
            <person name="Ohm R.A."/>
            <person name="Ortiz-Santana B."/>
            <person name="Ovrebo C."/>
            <person name="Racz N."/>
            <person name="Riley R."/>
            <person name="Savchenko A."/>
            <person name="Shiryaev A."/>
            <person name="Soop K."/>
            <person name="Spirin V."/>
            <person name="Szebenyi C."/>
            <person name="Tomsovsky M."/>
            <person name="Tulloss R.E."/>
            <person name="Uehling J."/>
            <person name="Grigoriev I.V."/>
            <person name="Vagvolgyi C."/>
            <person name="Papp T."/>
            <person name="Martin F.M."/>
            <person name="Miettinen O."/>
            <person name="Hibbett D.S."/>
            <person name="Nagy L.G."/>
        </authorList>
    </citation>
    <scope>NUCLEOTIDE SEQUENCE [LARGE SCALE GENOMIC DNA]</scope>
    <source>
        <strain evidence="3 4">CBS 962.96</strain>
    </source>
</reference>
<dbReference type="OrthoDB" id="73491at2759"/>
<proteinExistence type="predicted"/>
<sequence length="336" mass="36538">MSSIGPELPPHLAHLQNKGNDNEEEGKNPGAESGPEPAVSEAKQSQNGIGADDSAEEDEDEDDYAPALPPEMLVARSSGPVSSSAVAGPSTNKRVLGPALPNSSSSSYSVQYRRDNLEDSDDDIGPMPLPPGAEKPEEVDGVKQFLEKEENRRKQVEEAAKPKALKRDEWMIVPPSSSDLLGTLDPKKLSKGRQFSRSAAPAKDVDNSLWTETPAEKQQRLADEVSGKKRKATNADVTMSAEEAAEAQKRQRRDEMIRKGVDQHTRNVRGAALVDAHTKSMKATQEEDPKADMIWDHSRDMSVGGRLMDDGDRNKMIRDAKALGDRFSSGRSGGFL</sequence>
<feature type="domain" description="DUF3752" evidence="2">
    <location>
        <begin position="174"/>
        <end position="328"/>
    </location>
</feature>
<feature type="compositionally biased region" description="Basic and acidic residues" evidence="1">
    <location>
        <begin position="284"/>
        <end position="297"/>
    </location>
</feature>